<organism evidence="5 6">
    <name type="scientific">Nonomuraea endophytica</name>
    <dbReference type="NCBI Taxonomy" id="714136"/>
    <lineage>
        <taxon>Bacteria</taxon>
        <taxon>Bacillati</taxon>
        <taxon>Actinomycetota</taxon>
        <taxon>Actinomycetes</taxon>
        <taxon>Streptosporangiales</taxon>
        <taxon>Streptosporangiaceae</taxon>
        <taxon>Nonomuraea</taxon>
    </lineage>
</organism>
<sequence length="131" mass="14481">MEVGNLETGALTDPLSDAFNNDCPGREVFTHVTSRWGMLIMVALRDGPLRFYLLRDRIGGISEKMLSQSLRGLVRDGLVHREVEPSVPPKVTYSLTELGTGLTGPLRSLLGWIATHTPEVMAAQERHDARL</sequence>
<keyword evidence="3" id="KW-0804">Transcription</keyword>
<gene>
    <name evidence="5" type="ORF">HNR40_006438</name>
</gene>
<evidence type="ECO:0000256" key="1">
    <source>
        <dbReference type="ARBA" id="ARBA00023015"/>
    </source>
</evidence>
<dbReference type="Proteomes" id="UP000568380">
    <property type="component" value="Unassembled WGS sequence"/>
</dbReference>
<dbReference type="PROSITE" id="PS51118">
    <property type="entry name" value="HTH_HXLR"/>
    <property type="match status" value="1"/>
</dbReference>
<keyword evidence="2 5" id="KW-0238">DNA-binding</keyword>
<reference evidence="5 6" key="1">
    <citation type="submission" date="2020-08" db="EMBL/GenBank/DDBJ databases">
        <title>Genomic Encyclopedia of Type Strains, Phase IV (KMG-IV): sequencing the most valuable type-strain genomes for metagenomic binning, comparative biology and taxonomic classification.</title>
        <authorList>
            <person name="Goeker M."/>
        </authorList>
    </citation>
    <scope>NUCLEOTIDE SEQUENCE [LARGE SCALE GENOMIC DNA]</scope>
    <source>
        <strain evidence="5 6">DSM 45385</strain>
    </source>
</reference>
<dbReference type="SUPFAM" id="SSF46785">
    <property type="entry name" value="Winged helix' DNA-binding domain"/>
    <property type="match status" value="1"/>
</dbReference>
<dbReference type="InterPro" id="IPR036390">
    <property type="entry name" value="WH_DNA-bd_sf"/>
</dbReference>
<name>A0A7W8EIU9_9ACTN</name>
<dbReference type="AlphaFoldDB" id="A0A7W8EIU9"/>
<dbReference type="InterPro" id="IPR036388">
    <property type="entry name" value="WH-like_DNA-bd_sf"/>
</dbReference>
<feature type="domain" description="HTH hxlR-type" evidence="4">
    <location>
        <begin position="23"/>
        <end position="121"/>
    </location>
</feature>
<dbReference type="RefSeq" id="WP_184967844.1">
    <property type="nucleotide sequence ID" value="NZ_JACHIN010000009.1"/>
</dbReference>
<evidence type="ECO:0000256" key="3">
    <source>
        <dbReference type="ARBA" id="ARBA00023163"/>
    </source>
</evidence>
<dbReference type="Pfam" id="PF01638">
    <property type="entry name" value="HxlR"/>
    <property type="match status" value="1"/>
</dbReference>
<dbReference type="PANTHER" id="PTHR33204:SF37">
    <property type="entry name" value="HTH-TYPE TRANSCRIPTIONAL REGULATOR YODB"/>
    <property type="match status" value="1"/>
</dbReference>
<evidence type="ECO:0000313" key="5">
    <source>
        <dbReference type="EMBL" id="MBB5080949.1"/>
    </source>
</evidence>
<evidence type="ECO:0000256" key="2">
    <source>
        <dbReference type="ARBA" id="ARBA00023125"/>
    </source>
</evidence>
<keyword evidence="6" id="KW-1185">Reference proteome</keyword>
<dbReference type="Gene3D" id="1.10.10.10">
    <property type="entry name" value="Winged helix-like DNA-binding domain superfamily/Winged helix DNA-binding domain"/>
    <property type="match status" value="1"/>
</dbReference>
<protein>
    <submittedName>
        <fullName evidence="5">DNA-binding HxlR family transcriptional regulator</fullName>
    </submittedName>
</protein>
<proteinExistence type="predicted"/>
<dbReference type="PANTHER" id="PTHR33204">
    <property type="entry name" value="TRANSCRIPTIONAL REGULATOR, MARR FAMILY"/>
    <property type="match status" value="1"/>
</dbReference>
<dbReference type="InterPro" id="IPR002577">
    <property type="entry name" value="HTH_HxlR"/>
</dbReference>
<dbReference type="GO" id="GO:0003677">
    <property type="term" value="F:DNA binding"/>
    <property type="evidence" value="ECO:0007669"/>
    <property type="project" value="UniProtKB-KW"/>
</dbReference>
<evidence type="ECO:0000313" key="6">
    <source>
        <dbReference type="Proteomes" id="UP000568380"/>
    </source>
</evidence>
<keyword evidence="1" id="KW-0805">Transcription regulation</keyword>
<comment type="caution">
    <text evidence="5">The sequence shown here is derived from an EMBL/GenBank/DDBJ whole genome shotgun (WGS) entry which is preliminary data.</text>
</comment>
<accession>A0A7W8EIU9</accession>
<evidence type="ECO:0000259" key="4">
    <source>
        <dbReference type="PROSITE" id="PS51118"/>
    </source>
</evidence>
<dbReference type="EMBL" id="JACHIN010000009">
    <property type="protein sequence ID" value="MBB5080949.1"/>
    <property type="molecule type" value="Genomic_DNA"/>
</dbReference>